<accession>A0A6G0W7Z9</accession>
<dbReference type="EMBL" id="VUJU01009045">
    <property type="protein sequence ID" value="KAF0722632.1"/>
    <property type="molecule type" value="Genomic_DNA"/>
</dbReference>
<comment type="caution">
    <text evidence="1">The sequence shown here is derived from an EMBL/GenBank/DDBJ whole genome shotgun (WGS) entry which is preliminary data.</text>
</comment>
<reference evidence="1 2" key="1">
    <citation type="submission" date="2019-08" db="EMBL/GenBank/DDBJ databases">
        <title>Whole genome of Aphis craccivora.</title>
        <authorList>
            <person name="Voronova N.V."/>
            <person name="Shulinski R.S."/>
            <person name="Bandarenka Y.V."/>
            <person name="Zhorov D.G."/>
            <person name="Warner D."/>
        </authorList>
    </citation>
    <scope>NUCLEOTIDE SEQUENCE [LARGE SCALE GENOMIC DNA]</scope>
    <source>
        <strain evidence="1">180601</strain>
        <tissue evidence="1">Whole Body</tissue>
    </source>
</reference>
<proteinExistence type="predicted"/>
<keyword evidence="2" id="KW-1185">Reference proteome</keyword>
<organism evidence="1 2">
    <name type="scientific">Aphis craccivora</name>
    <name type="common">Cowpea aphid</name>
    <dbReference type="NCBI Taxonomy" id="307492"/>
    <lineage>
        <taxon>Eukaryota</taxon>
        <taxon>Metazoa</taxon>
        <taxon>Ecdysozoa</taxon>
        <taxon>Arthropoda</taxon>
        <taxon>Hexapoda</taxon>
        <taxon>Insecta</taxon>
        <taxon>Pterygota</taxon>
        <taxon>Neoptera</taxon>
        <taxon>Paraneoptera</taxon>
        <taxon>Hemiptera</taxon>
        <taxon>Sternorrhyncha</taxon>
        <taxon>Aphidomorpha</taxon>
        <taxon>Aphidoidea</taxon>
        <taxon>Aphididae</taxon>
        <taxon>Aphidini</taxon>
        <taxon>Aphis</taxon>
        <taxon>Aphis</taxon>
    </lineage>
</organism>
<gene>
    <name evidence="1" type="ORF">FWK35_00025658</name>
</gene>
<protein>
    <submittedName>
        <fullName evidence="1">HTH psq-type domain-containing protein</fullName>
    </submittedName>
</protein>
<sequence>MSQISSLWRETAVALAIHLLWTSKQRSGVAVNMMLRELEGRREHSGNVVVIVADHKTGDKEPASLVLG</sequence>
<name>A0A6G0W7Z9_APHCR</name>
<dbReference type="Proteomes" id="UP000478052">
    <property type="component" value="Unassembled WGS sequence"/>
</dbReference>
<evidence type="ECO:0000313" key="2">
    <source>
        <dbReference type="Proteomes" id="UP000478052"/>
    </source>
</evidence>
<dbReference type="AlphaFoldDB" id="A0A6G0W7Z9"/>
<evidence type="ECO:0000313" key="1">
    <source>
        <dbReference type="EMBL" id="KAF0722632.1"/>
    </source>
</evidence>